<accession>A0A835D2X4</accession>
<feature type="coiled-coil region" evidence="3">
    <location>
        <begin position="1389"/>
        <end position="1423"/>
    </location>
</feature>
<dbReference type="PANTHER" id="PTHR32258">
    <property type="entry name" value="PROTEIN NETWORKED 4A"/>
    <property type="match status" value="1"/>
</dbReference>
<feature type="coiled-coil region" evidence="3">
    <location>
        <begin position="565"/>
        <end position="911"/>
    </location>
</feature>
<evidence type="ECO:0000256" key="3">
    <source>
        <dbReference type="SAM" id="Coils"/>
    </source>
</evidence>
<comment type="similarity">
    <text evidence="2">Belongs to the NET family.</text>
</comment>
<feature type="coiled-coil region" evidence="3">
    <location>
        <begin position="243"/>
        <end position="526"/>
    </location>
</feature>
<comment type="caution">
    <text evidence="6">The sequence shown here is derived from an EMBL/GenBank/DDBJ whole genome shotgun (WGS) entry which is preliminary data.</text>
</comment>
<dbReference type="InterPro" id="IPR011684">
    <property type="entry name" value="NAB"/>
</dbReference>
<feature type="region of interest" description="Disordered" evidence="4">
    <location>
        <begin position="1535"/>
        <end position="1574"/>
    </location>
</feature>
<dbReference type="GO" id="GO:0005886">
    <property type="term" value="C:plasma membrane"/>
    <property type="evidence" value="ECO:0007669"/>
    <property type="project" value="TreeGrafter"/>
</dbReference>
<evidence type="ECO:0000256" key="2">
    <source>
        <dbReference type="ARBA" id="ARBA00038006"/>
    </source>
</evidence>
<feature type="compositionally biased region" description="Basic and acidic residues" evidence="4">
    <location>
        <begin position="1535"/>
        <end position="1547"/>
    </location>
</feature>
<feature type="coiled-coil region" evidence="3">
    <location>
        <begin position="1699"/>
        <end position="1761"/>
    </location>
</feature>
<dbReference type="PANTHER" id="PTHR32258:SF6">
    <property type="entry name" value="PROTEIN NETWORKED 1A"/>
    <property type="match status" value="1"/>
</dbReference>
<feature type="coiled-coil region" evidence="3">
    <location>
        <begin position="1221"/>
        <end position="1360"/>
    </location>
</feature>
<evidence type="ECO:0000313" key="7">
    <source>
        <dbReference type="Proteomes" id="UP000655225"/>
    </source>
</evidence>
<dbReference type="OrthoDB" id="10255522at2759"/>
<feature type="coiled-coil region" evidence="3">
    <location>
        <begin position="1095"/>
        <end position="1122"/>
    </location>
</feature>
<feature type="domain" description="NAB" evidence="5">
    <location>
        <begin position="13"/>
        <end position="93"/>
    </location>
</feature>
<dbReference type="PROSITE" id="PS51774">
    <property type="entry name" value="NAB"/>
    <property type="match status" value="1"/>
</dbReference>
<dbReference type="InterPro" id="IPR051861">
    <property type="entry name" value="NET_actin-binding_domain"/>
</dbReference>
<dbReference type="Proteomes" id="UP000655225">
    <property type="component" value="Unassembled WGS sequence"/>
</dbReference>
<dbReference type="EMBL" id="JABCRI010000020">
    <property type="protein sequence ID" value="KAF8388096.1"/>
    <property type="molecule type" value="Genomic_DNA"/>
</dbReference>
<sequence length="1866" mass="213276">MASMLHGESRRLYSWWWDSHVSPKNSKWLQENLTDMDAKVKAMIKLIEEDADSFARRAEMYYKKRPELMKLVEEFYRAYRALAERYNHATGELRQAHRTMAEAFPNQVPFVLADDSPSGPSNSEAEPHTPEMPHPIRALFEPDDLHKDALGISSSHLHAVKRNGAYSEESDAVTSKKGLKQLNELFGSGEVLPHAKFAEGKVRKGLNFHEVEERERSGQVGVSQLSNENQTLKTRGLSESDRAGKAETEIQTLKEALAKLEAEKEAALLQYRQVLEKLSNLETEVSHAQEDARGFNERASKAETEVQTLKEALAKSEAEREASLLQYQQCLDRISNLESKISSAQEDAGVLDKRASKAETEAQTLKQALDRLEAEKEDSLLQYKHCLEMVSDLEKKILRAEDDARRFNERADNAETEVETLKQALAKINEENEAASLHYQKCLETISNLETEISHAQEETKRLNSEIVLGVAKLNSAEEQCLLLERSNQSLQLDVANLMQKMAMQNQKLSEKHEELERLGTCIQEERLRFLQAEAALQTLHNLHSQSQEEHRAQALELQNGFQMLKDMELRNQGLEDEVQRVKEENKSMSELNLSSAMSIKNLQDEVFSLREMKGKLEEEVELQVDLRNALQQEIYCLKEEINDLNRQHRGITDQVESVGLDPESLGLSVKNLQDENLKLKETCQVEKDKKVALLEKLENMEKLLEKNTLLENSLSDVNAELEGSREKVEALEESSQTLQRDKSSLVAEKATLVSQLEIISEKMEKLLEKNTLLENSLSDSNVELEGLREKLKHLEESFQSLDNVKSSLVTERDTLVSQLETIRQRQEDLEKRYTELEEKYSCLEKEKESTLCQVKELRVSLDVEKQERAIITQSSETQLAGLETQVHLLQEEGRRRKKEFEEELDKSLNAQVEIFILQKCVQDMEEKNFSLLIECQKHFEASKLSEKQISELGRENLEQQVEAKCLLNQIENLKMGIHQVWESLEMDQDYGCEDESEHDQKFLQHILGNIEEMKSSLFITQDEKQQLLVEKSVFITLLQQLGLEATDFESERNTLYQEFKILMKQLSVQQNEKHELLLMNGQLKLEMREGDHRTEVVKADLESLREKLADLQGAYLVLQTENSKVLEENKYWMKEFSALKEEKCTLEEEISVILSETIALSNLSLIYESFGAEKVVELKGLGKDLDCLLGVNSVLQKEVRMTAGKLETSETDNFYLKESVEKLALELNTIRDDNDELNSQIAIGKNLLSQKEMELSEAEQKLNGMQLEKTELHRNVEGLKKEHDGTKLIRDELQKQILKLSEDNAHQNMEVRCFREANMRLESELGKLCDEIEERRTREENLSSQLQERRNEVELWEAEAATFYGDLQFSNIHEALFEKKVHELIGVCESLEDEYASQTVEIEQLKERVSVLEGENGGLKTQLDAYIPVIVSLGDSITSLEDHALLRTNVHVADNMEQKDAELAIHLHNNSSQELNKEQSVSGPEGVLDLQKLRSRVEAVEKEVMEMKMLATQESLNTNIKLEAAIKEVEELKSKSSVRQEKDVQTSRDIVMQPDEEELGDSPSDHLKRHRTEPEISEVKNGFLMKDIPLDQVSDCSSYGICRRENGEADDQMLELWETAERDCGLNPTVNKAQKLEPSSTKDDIEYHLIEAVEEQKSENPSSELQDEKELSVDKLEISTRVTVPHQEGNKRKILERLASDTQKLTNLQTTVQDLKKKLEISENSKKAKGVKYETVKGQLQEVEEAIMQLVDTNGKLTKNVEGSPLSSEGNVAAQLEETGNVQRRVSEQARQGSEKIGRLQLEVKKIQFDLLKLEGKKESQGKTRTAVRETKVLLRDFLYGAGRSSPRRKKAPFCACIRPSTHGD</sequence>
<gene>
    <name evidence="6" type="ORF">HHK36_026762</name>
</gene>
<evidence type="ECO:0000313" key="6">
    <source>
        <dbReference type="EMBL" id="KAF8388096.1"/>
    </source>
</evidence>
<dbReference type="Gene3D" id="1.10.287.1490">
    <property type="match status" value="1"/>
</dbReference>
<organism evidence="6 7">
    <name type="scientific">Tetracentron sinense</name>
    <name type="common">Spur-leaf</name>
    <dbReference type="NCBI Taxonomy" id="13715"/>
    <lineage>
        <taxon>Eukaryota</taxon>
        <taxon>Viridiplantae</taxon>
        <taxon>Streptophyta</taxon>
        <taxon>Embryophyta</taxon>
        <taxon>Tracheophyta</taxon>
        <taxon>Spermatophyta</taxon>
        <taxon>Magnoliopsida</taxon>
        <taxon>Trochodendrales</taxon>
        <taxon>Trochodendraceae</taxon>
        <taxon>Tetracentron</taxon>
    </lineage>
</organism>
<evidence type="ECO:0000256" key="4">
    <source>
        <dbReference type="SAM" id="MobiDB-lite"/>
    </source>
</evidence>
<keyword evidence="7" id="KW-1185">Reference proteome</keyword>
<evidence type="ECO:0000256" key="1">
    <source>
        <dbReference type="ARBA" id="ARBA00023054"/>
    </source>
</evidence>
<dbReference type="GO" id="GO:0051015">
    <property type="term" value="F:actin filament binding"/>
    <property type="evidence" value="ECO:0007669"/>
    <property type="project" value="TreeGrafter"/>
</dbReference>
<protein>
    <recommendedName>
        <fullName evidence="5">NAB domain-containing protein</fullName>
    </recommendedName>
</protein>
<evidence type="ECO:0000259" key="5">
    <source>
        <dbReference type="PROSITE" id="PS51774"/>
    </source>
</evidence>
<name>A0A835D2X4_TETSI</name>
<reference evidence="6 7" key="1">
    <citation type="submission" date="2020-04" db="EMBL/GenBank/DDBJ databases">
        <title>Plant Genome Project.</title>
        <authorList>
            <person name="Zhang R.-G."/>
        </authorList>
    </citation>
    <scope>NUCLEOTIDE SEQUENCE [LARGE SCALE GENOMIC DNA]</scope>
    <source>
        <strain evidence="6">YNK0</strain>
        <tissue evidence="6">Leaf</tissue>
    </source>
</reference>
<dbReference type="Pfam" id="PF07765">
    <property type="entry name" value="KIP1"/>
    <property type="match status" value="1"/>
</dbReference>
<keyword evidence="1 3" id="KW-0175">Coiled coil</keyword>
<dbReference type="OMA" id="ESWETNK"/>
<proteinExistence type="inferred from homology"/>